<keyword evidence="2" id="KW-1185">Reference proteome</keyword>
<evidence type="ECO:0008006" key="3">
    <source>
        <dbReference type="Google" id="ProtNLM"/>
    </source>
</evidence>
<gene>
    <name evidence="1" type="ORF">LARSCL_LOCUS15156</name>
</gene>
<accession>A0AAV2AYY0</accession>
<organism evidence="1 2">
    <name type="scientific">Larinioides sclopetarius</name>
    <dbReference type="NCBI Taxonomy" id="280406"/>
    <lineage>
        <taxon>Eukaryota</taxon>
        <taxon>Metazoa</taxon>
        <taxon>Ecdysozoa</taxon>
        <taxon>Arthropoda</taxon>
        <taxon>Chelicerata</taxon>
        <taxon>Arachnida</taxon>
        <taxon>Araneae</taxon>
        <taxon>Araneomorphae</taxon>
        <taxon>Entelegynae</taxon>
        <taxon>Araneoidea</taxon>
        <taxon>Araneidae</taxon>
        <taxon>Larinioides</taxon>
    </lineage>
</organism>
<protein>
    <recommendedName>
        <fullName evidence="3">RAP domain-containing protein</fullName>
    </recommendedName>
</protein>
<proteinExistence type="predicted"/>
<dbReference type="Proteomes" id="UP001497382">
    <property type="component" value="Unassembled WGS sequence"/>
</dbReference>
<name>A0AAV2AYY0_9ARAC</name>
<reference evidence="1 2" key="1">
    <citation type="submission" date="2024-04" db="EMBL/GenBank/DDBJ databases">
        <authorList>
            <person name="Rising A."/>
            <person name="Reimegard J."/>
            <person name="Sonavane S."/>
            <person name="Akerstrom W."/>
            <person name="Nylinder S."/>
            <person name="Hedman E."/>
            <person name="Kallberg Y."/>
        </authorList>
    </citation>
    <scope>NUCLEOTIDE SEQUENCE [LARGE SCALE GENOMIC DNA]</scope>
</reference>
<evidence type="ECO:0000313" key="1">
    <source>
        <dbReference type="EMBL" id="CAL1288093.1"/>
    </source>
</evidence>
<comment type="caution">
    <text evidence="1">The sequence shown here is derived from an EMBL/GenBank/DDBJ whole genome shotgun (WGS) entry which is preliminary data.</text>
</comment>
<evidence type="ECO:0000313" key="2">
    <source>
        <dbReference type="Proteomes" id="UP001497382"/>
    </source>
</evidence>
<dbReference type="AlphaFoldDB" id="A0AAV2AYY0"/>
<dbReference type="EMBL" id="CAXIEN010000225">
    <property type="protein sequence ID" value="CAL1288093.1"/>
    <property type="molecule type" value="Genomic_DNA"/>
</dbReference>
<sequence>MYKMLRRFLRFSSCRESFGCLYRIKFHTNAGKILCTSSFEKDLPNPALPTAYSKTLKNDTDILLEQLRKAKSVERILELAESHLDVMNGQHLVASLQTIHDFSRVQESFDSRLLLDNRIFQALCTRIMKIIRVLESQDLITIYKVLSFLGVRNNTYVMQSILKMLGSHLNDMSLGQLVFLNFLLAKQKHNALVDGLRLALPLVLQVQVEQQLDSDNMTQVTECFQLACRSKLKPAVIEKIIYTLLKKAKSLSPSNAITVIFALLTLDMPVDGYRELIDYSFEVVSKNLDIVDSKSILPILRSCSGQGFYNSHFFFEVSKKMVSENWNLEKTWDSIRNWKKLGFCPQNVMDHLVHAVCADASTFVTSPLYSPLLCLEYLTTSGYHSPHLEEILALIYSCEKKIATLKETPMLYLKFLSLLATLGHFPENMLAEVLNENYLFSLWSTSRKLGRNHYFERYVFSLVWGLEVYDQQHRFSVPSTIVKSLVQVVSERYQNYNYPLQKFIENGLGGEQFLQSGVFTCQGLPVDHVLAMRSGNYPVALSHADSGNFSKRNQIAFIENMTLPPDTKIVTVIAATEDQYLRDPEILKGWVDLRIRCLRKKKLHPVVINYSSWKNLPDREKIPYLMREIKEAVEEDCSEKKTFY</sequence>